<accession>A0A3S9UMX3</accession>
<proteinExistence type="predicted"/>
<evidence type="ECO:0000313" key="1">
    <source>
        <dbReference type="EMBL" id="AZS11700.1"/>
    </source>
</evidence>
<dbReference type="KEGG" id="vg:55009906"/>
<name>A0A3S9UMX3_9CAUD</name>
<organism evidence="1 2">
    <name type="scientific">Arthrobacter phage Maja</name>
    <dbReference type="NCBI Taxonomy" id="2499009"/>
    <lineage>
        <taxon>Viruses</taxon>
        <taxon>Duplodnaviria</taxon>
        <taxon>Heunggongvirae</taxon>
        <taxon>Uroviricota</taxon>
        <taxon>Caudoviricetes</taxon>
        <taxon>Majavirus</taxon>
        <taxon>Majavirus maja</taxon>
    </lineage>
</organism>
<protein>
    <submittedName>
        <fullName evidence="1">Terminase</fullName>
    </submittedName>
</protein>
<gene>
    <name evidence="1" type="primary">2</name>
    <name evidence="1" type="ORF">PBI_MAJA_2</name>
</gene>
<reference evidence="1 2" key="1">
    <citation type="submission" date="2018-12" db="EMBL/GenBank/DDBJ databases">
        <authorList>
            <person name="Rimple P.A."/>
            <person name="Stoner T.H."/>
            <person name="Garlena R.A."/>
            <person name="Russell D.A."/>
            <person name="Pope W.H."/>
            <person name="Jacobs-Sera D."/>
            <person name="Hatfull G.F."/>
        </authorList>
    </citation>
    <scope>NUCLEOTIDE SEQUENCE [LARGE SCALE GENOMIC DNA]</scope>
</reference>
<dbReference type="PANTHER" id="PTHR41287">
    <property type="match status" value="1"/>
</dbReference>
<dbReference type="Proteomes" id="UP000287918">
    <property type="component" value="Segment"/>
</dbReference>
<dbReference type="PANTHER" id="PTHR41287:SF1">
    <property type="entry name" value="PROTEIN YMFN"/>
    <property type="match status" value="1"/>
</dbReference>
<dbReference type="RefSeq" id="YP_009818562.1">
    <property type="nucleotide sequence ID" value="NC_048140.1"/>
</dbReference>
<evidence type="ECO:0000313" key="2">
    <source>
        <dbReference type="Proteomes" id="UP000287918"/>
    </source>
</evidence>
<dbReference type="EMBL" id="MK279899">
    <property type="protein sequence ID" value="AZS11700.1"/>
    <property type="molecule type" value="Genomic_DNA"/>
</dbReference>
<sequence>MVSAAGREKLYGCETPRIYTPERRELTRETSKGFECIDFAEQVLGIPLFPWQKWLLIHALELNEDGSFRFRTVVLLVARQNGKSTLMQVLALWRMYMDAAKLTIGTAQNLDIAEEVWRGAVELAEGVPDLESEIERIDKTNGKKALELTSGERYKVQAANRRGGRGLSADFVILDELREHSSWDAWAAISKTTMARLFAQVWAVSNAGDASSIVLRFLRNMAHMALGNPDGLEDVVVPELDEDDEADSDSLGLFEWSMAPGMSIWDRHGWAQANPSLGYTITEKSIAAAVKGEPEGIVRTEVMCQWLDTTADGPFPPGRWEKGADKASRIEGRFAFCVDVSHDRTTAHIGIAGFGPDGLLTVAVVASRAGTAWVKNWFTTVPEGQTVAPKDNPDMVGVTLQANGAPVSSLLAELEAVDGLNVIPWAGADLSRWTGMFYDRVRGVEEDEDGKPIPPEEVTPLIRHRGQPILNIAAATAVAKPSGDAFFWDRAKSPNDAAPLVAVTGAAGAFLVHGTVAPKVSSYEEDDLMVV</sequence>
<keyword evidence="2" id="KW-1185">Reference proteome</keyword>
<dbReference type="InterPro" id="IPR027417">
    <property type="entry name" value="P-loop_NTPase"/>
</dbReference>
<dbReference type="Gene3D" id="3.40.50.300">
    <property type="entry name" value="P-loop containing nucleotide triphosphate hydrolases"/>
    <property type="match status" value="1"/>
</dbReference>
<dbReference type="InterPro" id="IPR005021">
    <property type="entry name" value="Terminase_largesu-like"/>
</dbReference>
<dbReference type="GeneID" id="55009906"/>